<dbReference type="EMBL" id="ATHJ01000087">
    <property type="protein sequence ID" value="EPR39900.1"/>
    <property type="molecule type" value="Genomic_DNA"/>
</dbReference>
<evidence type="ECO:0000259" key="1">
    <source>
        <dbReference type="Pfam" id="PF02663"/>
    </source>
</evidence>
<keyword evidence="3" id="KW-1185">Reference proteome</keyword>
<comment type="caution">
    <text evidence="2">The sequence shown here is derived from an EMBL/GenBank/DDBJ whole genome shotgun (WGS) entry which is preliminary data.</text>
</comment>
<dbReference type="PANTHER" id="PTHR39418">
    <property type="entry name" value="DEHYDROGENASE-RELATED"/>
    <property type="match status" value="1"/>
</dbReference>
<dbReference type="PANTHER" id="PTHR39418:SF1">
    <property type="entry name" value="DEHYDROGENASE"/>
    <property type="match status" value="1"/>
</dbReference>
<reference evidence="2 3" key="1">
    <citation type="journal article" date="2013" name="Genome Announc.">
        <title>Draft genome sequences for three mercury-methylating, sulfate-reducing bacteria.</title>
        <authorList>
            <person name="Brown S.D."/>
            <person name="Hurt R.A.Jr."/>
            <person name="Gilmour C.C."/>
            <person name="Elias D.A."/>
        </authorList>
    </citation>
    <scope>NUCLEOTIDE SEQUENCE [LARGE SCALE GENOMIC DNA]</scope>
    <source>
        <strain evidence="2 3">DSM 2059</strain>
    </source>
</reference>
<sequence>MEIQLSTFMMVTGYRIEVPAYESRQLRWKIITASDGNITALREIETGTGDMIMNAQEIMNREDFKRCAAFHGHVCPGLSIGYRAARAAMAWLAERRSEDEEIVAVVETDACSADAVQVLTGCTFGKGNFIYKDHGKMVLTLLSRKTGQGVRVALRPEAFSPDAEHTALIRKVMAGEASEAERTRFEELHLKRTRDLLEAPTEALFNLTPAETPMPAKARIEPSALCARCGEPTMPSKMETVDGRQICRGCL</sequence>
<dbReference type="Gene3D" id="3.30.1330.130">
    <property type="match status" value="1"/>
</dbReference>
<name>S7TT44_DESML</name>
<organism evidence="2 3">
    <name type="scientific">Desulfococcus multivorans DSM 2059</name>
    <dbReference type="NCBI Taxonomy" id="1121405"/>
    <lineage>
        <taxon>Bacteria</taxon>
        <taxon>Pseudomonadati</taxon>
        <taxon>Thermodesulfobacteriota</taxon>
        <taxon>Desulfobacteria</taxon>
        <taxon>Desulfobacterales</taxon>
        <taxon>Desulfococcaceae</taxon>
        <taxon>Desulfococcus</taxon>
    </lineage>
</organism>
<dbReference type="Proteomes" id="UP000014977">
    <property type="component" value="Unassembled WGS sequence"/>
</dbReference>
<dbReference type="STRING" id="897.B2D07_01800"/>
<dbReference type="SUPFAM" id="SSF143555">
    <property type="entry name" value="FwdE-like"/>
    <property type="match status" value="1"/>
</dbReference>
<dbReference type="AlphaFoldDB" id="S7TT44"/>
<evidence type="ECO:0000313" key="3">
    <source>
        <dbReference type="Proteomes" id="UP000014977"/>
    </source>
</evidence>
<dbReference type="InterPro" id="IPR053194">
    <property type="entry name" value="tRNA_methyltr_O"/>
</dbReference>
<dbReference type="eggNOG" id="COG2191">
    <property type="taxonomic scope" value="Bacteria"/>
</dbReference>
<accession>S7TT44</accession>
<feature type="domain" description="Formylmethanofuran dehydrogenase subunit E" evidence="1">
    <location>
        <begin position="70"/>
        <end position="206"/>
    </location>
</feature>
<protein>
    <submittedName>
        <fullName evidence="2">Formylmethanofuran dehydrogenase subunit E region</fullName>
    </submittedName>
</protein>
<dbReference type="Pfam" id="PF02663">
    <property type="entry name" value="FmdE"/>
    <property type="match status" value="1"/>
</dbReference>
<gene>
    <name evidence="2" type="ORF">dsmv_2473</name>
</gene>
<dbReference type="InterPro" id="IPR003814">
    <property type="entry name" value="FmdEsu_dom"/>
</dbReference>
<evidence type="ECO:0000313" key="2">
    <source>
        <dbReference type="EMBL" id="EPR39900.1"/>
    </source>
</evidence>
<proteinExistence type="predicted"/>
<dbReference type="RefSeq" id="WP_020877230.1">
    <property type="nucleotide sequence ID" value="NZ_ATHJ01000087.1"/>
</dbReference>
<dbReference type="PATRIC" id="fig|1121405.3.peg.2112"/>